<reference evidence="2 3" key="1">
    <citation type="journal article" date="2023" name="Nucleic Acids Res.">
        <title>The hologenome of Daphnia magna reveals possible DNA methylation and microbiome-mediated evolution of the host genome.</title>
        <authorList>
            <person name="Chaturvedi A."/>
            <person name="Li X."/>
            <person name="Dhandapani V."/>
            <person name="Marshall H."/>
            <person name="Kissane S."/>
            <person name="Cuenca-Cambronero M."/>
            <person name="Asole G."/>
            <person name="Calvet F."/>
            <person name="Ruiz-Romero M."/>
            <person name="Marangio P."/>
            <person name="Guigo R."/>
            <person name="Rago D."/>
            <person name="Mirbahai L."/>
            <person name="Eastwood N."/>
            <person name="Colbourne J.K."/>
            <person name="Zhou J."/>
            <person name="Mallon E."/>
            <person name="Orsini L."/>
        </authorList>
    </citation>
    <scope>NUCLEOTIDE SEQUENCE [LARGE SCALE GENOMIC DNA]</scope>
    <source>
        <strain evidence="2">LRV0_1</strain>
    </source>
</reference>
<organism evidence="2 3">
    <name type="scientific">Daphnia magna</name>
    <dbReference type="NCBI Taxonomy" id="35525"/>
    <lineage>
        <taxon>Eukaryota</taxon>
        <taxon>Metazoa</taxon>
        <taxon>Ecdysozoa</taxon>
        <taxon>Arthropoda</taxon>
        <taxon>Crustacea</taxon>
        <taxon>Branchiopoda</taxon>
        <taxon>Diplostraca</taxon>
        <taxon>Cladocera</taxon>
        <taxon>Anomopoda</taxon>
        <taxon>Daphniidae</taxon>
        <taxon>Daphnia</taxon>
    </lineage>
</organism>
<proteinExistence type="predicted"/>
<evidence type="ECO:0000256" key="1">
    <source>
        <dbReference type="SAM" id="MobiDB-lite"/>
    </source>
</evidence>
<dbReference type="EMBL" id="JAOYFB010000001">
    <property type="protein sequence ID" value="KAK4003487.1"/>
    <property type="molecule type" value="Genomic_DNA"/>
</dbReference>
<keyword evidence="3" id="KW-1185">Reference proteome</keyword>
<feature type="compositionally biased region" description="Basic and acidic residues" evidence="1">
    <location>
        <begin position="73"/>
        <end position="83"/>
    </location>
</feature>
<feature type="region of interest" description="Disordered" evidence="1">
    <location>
        <begin position="58"/>
        <end position="85"/>
    </location>
</feature>
<evidence type="ECO:0000313" key="3">
    <source>
        <dbReference type="Proteomes" id="UP001234178"/>
    </source>
</evidence>
<comment type="caution">
    <text evidence="2">The sequence shown here is derived from an EMBL/GenBank/DDBJ whole genome shotgun (WGS) entry which is preliminary data.</text>
</comment>
<name>A0ABQ9YS93_9CRUS</name>
<evidence type="ECO:0000313" key="2">
    <source>
        <dbReference type="EMBL" id="KAK4003487.1"/>
    </source>
</evidence>
<gene>
    <name evidence="2" type="ORF">OUZ56_005248</name>
</gene>
<protein>
    <submittedName>
        <fullName evidence="2">Uncharacterized protein</fullName>
    </submittedName>
</protein>
<accession>A0ABQ9YS93</accession>
<sequence>MVSLDVKNSFDMHRKPIRGPENVTWPLLVQSVFDVKTAYNFMCFHALAFTRERRLRLTSGAPSGGDVNAAPSEHGRSATRRETPFTCMSYNKLHSFRPS</sequence>
<dbReference type="Proteomes" id="UP001234178">
    <property type="component" value="Unassembled WGS sequence"/>
</dbReference>